<name>A0A0V1ELC4_TRIPS</name>
<reference evidence="2 3" key="1">
    <citation type="submission" date="2015-01" db="EMBL/GenBank/DDBJ databases">
        <title>Evolution of Trichinella species and genotypes.</title>
        <authorList>
            <person name="Korhonen P.K."/>
            <person name="Edoardo P."/>
            <person name="Giuseppe L.R."/>
            <person name="Gasser R.B."/>
        </authorList>
    </citation>
    <scope>NUCLEOTIDE SEQUENCE [LARGE SCALE GENOMIC DNA]</scope>
    <source>
        <strain evidence="2">ISS13</strain>
    </source>
</reference>
<keyword evidence="1" id="KW-1133">Transmembrane helix</keyword>
<dbReference type="EMBL" id="JYDR01000026">
    <property type="protein sequence ID" value="KRY74353.1"/>
    <property type="molecule type" value="Genomic_DNA"/>
</dbReference>
<evidence type="ECO:0000313" key="3">
    <source>
        <dbReference type="Proteomes" id="UP000054632"/>
    </source>
</evidence>
<evidence type="ECO:0000313" key="2">
    <source>
        <dbReference type="EMBL" id="KRY74353.1"/>
    </source>
</evidence>
<proteinExistence type="predicted"/>
<dbReference type="Proteomes" id="UP000054632">
    <property type="component" value="Unassembled WGS sequence"/>
</dbReference>
<organism evidence="2 3">
    <name type="scientific">Trichinella pseudospiralis</name>
    <name type="common">Parasitic roundworm</name>
    <dbReference type="NCBI Taxonomy" id="6337"/>
    <lineage>
        <taxon>Eukaryota</taxon>
        <taxon>Metazoa</taxon>
        <taxon>Ecdysozoa</taxon>
        <taxon>Nematoda</taxon>
        <taxon>Enoplea</taxon>
        <taxon>Dorylaimia</taxon>
        <taxon>Trichinellida</taxon>
        <taxon>Trichinellidae</taxon>
        <taxon>Trichinella</taxon>
    </lineage>
</organism>
<feature type="transmembrane region" description="Helical" evidence="1">
    <location>
        <begin position="39"/>
        <end position="61"/>
    </location>
</feature>
<accession>A0A0V1ELC4</accession>
<keyword evidence="1" id="KW-0472">Membrane</keyword>
<sequence>MLADKRTSKSETLLKHVNEDHTSDGVDIEKLLLCGPYQALIFLLYQFTMFVQAMNMSFMVYGKVEPTQVYGAKNSTVQKD</sequence>
<dbReference type="AlphaFoldDB" id="A0A0V1ELC4"/>
<keyword evidence="1" id="KW-0812">Transmembrane</keyword>
<gene>
    <name evidence="2" type="ORF">T4A_8429</name>
</gene>
<protein>
    <submittedName>
        <fullName evidence="2">Uncharacterized protein</fullName>
    </submittedName>
</protein>
<evidence type="ECO:0000256" key="1">
    <source>
        <dbReference type="SAM" id="Phobius"/>
    </source>
</evidence>
<comment type="caution">
    <text evidence="2">The sequence shown here is derived from an EMBL/GenBank/DDBJ whole genome shotgun (WGS) entry which is preliminary data.</text>
</comment>